<organism evidence="2">
    <name type="scientific">Anguilla anguilla</name>
    <name type="common">European freshwater eel</name>
    <name type="synonym">Muraena anguilla</name>
    <dbReference type="NCBI Taxonomy" id="7936"/>
    <lineage>
        <taxon>Eukaryota</taxon>
        <taxon>Metazoa</taxon>
        <taxon>Chordata</taxon>
        <taxon>Craniata</taxon>
        <taxon>Vertebrata</taxon>
        <taxon>Euteleostomi</taxon>
        <taxon>Actinopterygii</taxon>
        <taxon>Neopterygii</taxon>
        <taxon>Teleostei</taxon>
        <taxon>Anguilliformes</taxon>
        <taxon>Anguillidae</taxon>
        <taxon>Anguilla</taxon>
    </lineage>
</organism>
<protein>
    <submittedName>
        <fullName evidence="2">Uncharacterized protein</fullName>
    </submittedName>
</protein>
<name>A0A0E9SUT1_ANGAN</name>
<proteinExistence type="predicted"/>
<accession>A0A0E9SUT1</accession>
<dbReference type="AlphaFoldDB" id="A0A0E9SUT1"/>
<sequence length="34" mass="3918">MGGSYRTRQCPLREKSASNNSDHLEAFRSFKESK</sequence>
<feature type="region of interest" description="Disordered" evidence="1">
    <location>
        <begin position="1"/>
        <end position="34"/>
    </location>
</feature>
<reference evidence="2" key="1">
    <citation type="submission" date="2014-11" db="EMBL/GenBank/DDBJ databases">
        <authorList>
            <person name="Amaro Gonzalez C."/>
        </authorList>
    </citation>
    <scope>NUCLEOTIDE SEQUENCE</scope>
</reference>
<feature type="compositionally biased region" description="Basic and acidic residues" evidence="1">
    <location>
        <begin position="11"/>
        <end position="34"/>
    </location>
</feature>
<evidence type="ECO:0000313" key="2">
    <source>
        <dbReference type="EMBL" id="JAH45061.1"/>
    </source>
</evidence>
<reference evidence="2" key="2">
    <citation type="journal article" date="2015" name="Fish Shellfish Immunol.">
        <title>Early steps in the European eel (Anguilla anguilla)-Vibrio vulnificus interaction in the gills: Role of the RtxA13 toxin.</title>
        <authorList>
            <person name="Callol A."/>
            <person name="Pajuelo D."/>
            <person name="Ebbesson L."/>
            <person name="Teles M."/>
            <person name="MacKenzie S."/>
            <person name="Amaro C."/>
        </authorList>
    </citation>
    <scope>NUCLEOTIDE SEQUENCE</scope>
</reference>
<dbReference type="EMBL" id="GBXM01063516">
    <property type="protein sequence ID" value="JAH45061.1"/>
    <property type="molecule type" value="Transcribed_RNA"/>
</dbReference>
<evidence type="ECO:0000256" key="1">
    <source>
        <dbReference type="SAM" id="MobiDB-lite"/>
    </source>
</evidence>